<evidence type="ECO:0000313" key="2">
    <source>
        <dbReference type="Proteomes" id="UP001497700"/>
    </source>
</evidence>
<protein>
    <submittedName>
        <fullName evidence="1">Uncharacterized protein</fullName>
    </submittedName>
</protein>
<dbReference type="EMBL" id="MU393552">
    <property type="protein sequence ID" value="KAI4861431.1"/>
    <property type="molecule type" value="Genomic_DNA"/>
</dbReference>
<gene>
    <name evidence="1" type="ORF">F4820DRAFT_451921</name>
</gene>
<comment type="caution">
    <text evidence="1">The sequence shown here is derived from an EMBL/GenBank/DDBJ whole genome shotgun (WGS) entry which is preliminary data.</text>
</comment>
<keyword evidence="2" id="KW-1185">Reference proteome</keyword>
<sequence>MVKLDIVRSANAALADVKPFVAVVAGGTAGIGEFTVRAIAATFASCGIGLRVYIVGRNESAARKIIADCGAVCPGGSFCFYKGDLSLPNEVVRIYAEITQEDEARASRTLAKINFLVCCQETLSTSHEETLEGRFIDRLLPSRICHLSAQRKRKVGSRPRRYVATQSAYSGSPDLICTSGWHDEYIFMEEVPRRNPGKISLSYYYPGNVPTNAASTGNFPCSNGDAYPQEKQYGNLHESGVVEKVYQHTLTVFAKIEAGRAFRG</sequence>
<dbReference type="Proteomes" id="UP001497700">
    <property type="component" value="Unassembled WGS sequence"/>
</dbReference>
<proteinExistence type="predicted"/>
<evidence type="ECO:0000313" key="1">
    <source>
        <dbReference type="EMBL" id="KAI4861431.1"/>
    </source>
</evidence>
<reference evidence="1 2" key="1">
    <citation type="journal article" date="2022" name="New Phytol.">
        <title>Ecological generalism drives hyperdiversity of secondary metabolite gene clusters in xylarialean endophytes.</title>
        <authorList>
            <person name="Franco M.E.E."/>
            <person name="Wisecaver J.H."/>
            <person name="Arnold A.E."/>
            <person name="Ju Y.M."/>
            <person name="Slot J.C."/>
            <person name="Ahrendt S."/>
            <person name="Moore L.P."/>
            <person name="Eastman K.E."/>
            <person name="Scott K."/>
            <person name="Konkel Z."/>
            <person name="Mondo S.J."/>
            <person name="Kuo A."/>
            <person name="Hayes R.D."/>
            <person name="Haridas S."/>
            <person name="Andreopoulos B."/>
            <person name="Riley R."/>
            <person name="LaButti K."/>
            <person name="Pangilinan J."/>
            <person name="Lipzen A."/>
            <person name="Amirebrahimi M."/>
            <person name="Yan J."/>
            <person name="Adam C."/>
            <person name="Keymanesh K."/>
            <person name="Ng V."/>
            <person name="Louie K."/>
            <person name="Northen T."/>
            <person name="Drula E."/>
            <person name="Henrissat B."/>
            <person name="Hsieh H.M."/>
            <person name="Youens-Clark K."/>
            <person name="Lutzoni F."/>
            <person name="Miadlikowska J."/>
            <person name="Eastwood D.C."/>
            <person name="Hamelin R.C."/>
            <person name="Grigoriev I.V."/>
            <person name="U'Ren J.M."/>
        </authorList>
    </citation>
    <scope>NUCLEOTIDE SEQUENCE [LARGE SCALE GENOMIC DNA]</scope>
    <source>
        <strain evidence="1 2">CBS 119005</strain>
    </source>
</reference>
<name>A0ACB9YQN8_9PEZI</name>
<accession>A0ACB9YQN8</accession>
<organism evidence="1 2">
    <name type="scientific">Hypoxylon rubiginosum</name>
    <dbReference type="NCBI Taxonomy" id="110542"/>
    <lineage>
        <taxon>Eukaryota</taxon>
        <taxon>Fungi</taxon>
        <taxon>Dikarya</taxon>
        <taxon>Ascomycota</taxon>
        <taxon>Pezizomycotina</taxon>
        <taxon>Sordariomycetes</taxon>
        <taxon>Xylariomycetidae</taxon>
        <taxon>Xylariales</taxon>
        <taxon>Hypoxylaceae</taxon>
        <taxon>Hypoxylon</taxon>
    </lineage>
</organism>